<dbReference type="Pfam" id="PF23023">
    <property type="entry name" value="Anti-Pycsar_Apyc1"/>
    <property type="match status" value="1"/>
</dbReference>
<feature type="compositionally biased region" description="Polar residues" evidence="1">
    <location>
        <begin position="70"/>
        <end position="84"/>
    </location>
</feature>
<dbReference type="PANTHER" id="PTHR42663:SF6">
    <property type="entry name" value="HYDROLASE C777.06C-RELATED"/>
    <property type="match status" value="1"/>
</dbReference>
<protein>
    <recommendedName>
        <fullName evidence="2">Metallo-beta-lactamase domain-containing protein</fullName>
    </recommendedName>
</protein>
<dbReference type="SUPFAM" id="SSF56281">
    <property type="entry name" value="Metallo-hydrolase/oxidoreductase"/>
    <property type="match status" value="1"/>
</dbReference>
<evidence type="ECO:0000259" key="2">
    <source>
        <dbReference type="Pfam" id="PF12706"/>
    </source>
</evidence>
<feature type="region of interest" description="Disordered" evidence="1">
    <location>
        <begin position="1"/>
        <end position="24"/>
    </location>
</feature>
<sequence>MRKKGKYKEERREHTLRKHTYNAYTTPESHFTLRSSYQMSGRESCAPRRVKSTGSSSSTPKLSHIFKNSKILSNQNKGEPQSSELRQEDINHIDKFVDELVSHDIECIDQLNDLYLRRRYPDCHDLKCYTCYDALDGNSKNKRNNISVLVKSNDSYVLIDVGKTFRDSLLRNKDKINFYEIKLDSVLISHSHTDALNGIDDLRDLQEYNKIYNGDSYYYTPKNPIDIYLNAISYERLRNGYEYLVMKRKENIFFSKIAALNLLVIKDEKYNKLILEEKTANQIKDDDGTLLIPKQDHIGTTNSTQKNQIDDRNKIKNKGGYDDDEGRNSKGKEKEHPKGDPLLNNDADVDAEADADDDDGTCVNIHTYNKKDEYGYVYTKFDKNKRIRFIPFQHGRNYICVGYIIGENEKLVYISDCCYIPPNVLEYIKKIGSTEVLVIDALYYKAKHYSHFSLHESIKIALHIKPKKVYFIGMSCAVEHNITNLFLKKLSNKYPDISFSLAHDGLFVPINF</sequence>
<dbReference type="OrthoDB" id="341300at2759"/>
<name>W7A361_9APIC</name>
<dbReference type="VEuPathDB" id="PlasmoDB:C922_03555"/>
<organism evidence="3 4">
    <name type="scientific">Plasmodium inui San Antonio 1</name>
    <dbReference type="NCBI Taxonomy" id="1237626"/>
    <lineage>
        <taxon>Eukaryota</taxon>
        <taxon>Sar</taxon>
        <taxon>Alveolata</taxon>
        <taxon>Apicomplexa</taxon>
        <taxon>Aconoidasida</taxon>
        <taxon>Haemosporida</taxon>
        <taxon>Plasmodiidae</taxon>
        <taxon>Plasmodium</taxon>
        <taxon>Plasmodium (Plasmodium)</taxon>
    </lineage>
</organism>
<dbReference type="Proteomes" id="UP000030640">
    <property type="component" value="Unassembled WGS sequence"/>
</dbReference>
<proteinExistence type="predicted"/>
<dbReference type="GeneID" id="20038829"/>
<feature type="region of interest" description="Disordered" evidence="1">
    <location>
        <begin position="292"/>
        <end position="347"/>
    </location>
</feature>
<gene>
    <name evidence="3" type="ORF">C922_03555</name>
</gene>
<dbReference type="PANTHER" id="PTHR42663">
    <property type="entry name" value="HYDROLASE C777.06C-RELATED-RELATED"/>
    <property type="match status" value="1"/>
</dbReference>
<dbReference type="AlphaFoldDB" id="W7A361"/>
<dbReference type="Gene3D" id="3.60.15.10">
    <property type="entry name" value="Ribonuclease Z/Hydroxyacylglutathione hydrolase-like"/>
    <property type="match status" value="2"/>
</dbReference>
<reference evidence="3 4" key="1">
    <citation type="submission" date="2013-02" db="EMBL/GenBank/DDBJ databases">
        <title>The Genome Sequence of Plasmodium inui San Antonio 1.</title>
        <authorList>
            <consortium name="The Broad Institute Genome Sequencing Platform"/>
            <consortium name="The Broad Institute Genome Sequencing Center for Infectious Disease"/>
            <person name="Neafsey D."/>
            <person name="Cheeseman I."/>
            <person name="Volkman S."/>
            <person name="Adams J."/>
            <person name="Walker B."/>
            <person name="Young S.K."/>
            <person name="Zeng Q."/>
            <person name="Gargeya S."/>
            <person name="Fitzgerald M."/>
            <person name="Haas B."/>
            <person name="Abouelleil A."/>
            <person name="Alvarado L."/>
            <person name="Arachchi H.M."/>
            <person name="Berlin A.M."/>
            <person name="Chapman S.B."/>
            <person name="Dewar J."/>
            <person name="Goldberg J."/>
            <person name="Griggs A."/>
            <person name="Gujja S."/>
            <person name="Hansen M."/>
            <person name="Howarth C."/>
            <person name="Imamovic A."/>
            <person name="Larimer J."/>
            <person name="McCowan C."/>
            <person name="Murphy C."/>
            <person name="Neiman D."/>
            <person name="Pearson M."/>
            <person name="Priest M."/>
            <person name="Roberts A."/>
            <person name="Saif S."/>
            <person name="Shea T."/>
            <person name="Sisk P."/>
            <person name="Sykes S."/>
            <person name="Wortman J."/>
            <person name="Nusbaum C."/>
            <person name="Birren B."/>
        </authorList>
    </citation>
    <scope>NUCLEOTIDE SEQUENCE [LARGE SCALE GENOMIC DNA]</scope>
    <source>
        <strain evidence="3 4">San Antonio 1</strain>
    </source>
</reference>
<evidence type="ECO:0000313" key="3">
    <source>
        <dbReference type="EMBL" id="EUD66085.1"/>
    </source>
</evidence>
<dbReference type="InterPro" id="IPR036866">
    <property type="entry name" value="RibonucZ/Hydroxyglut_hydro"/>
</dbReference>
<dbReference type="RefSeq" id="XP_008817369.1">
    <property type="nucleotide sequence ID" value="XM_008819147.1"/>
</dbReference>
<dbReference type="EMBL" id="KI965474">
    <property type="protein sequence ID" value="EUD66085.1"/>
    <property type="molecule type" value="Genomic_DNA"/>
</dbReference>
<feature type="domain" description="Metallo-beta-lactamase" evidence="2">
    <location>
        <begin position="383"/>
        <end position="473"/>
    </location>
</feature>
<feature type="compositionally biased region" description="Polar residues" evidence="1">
    <location>
        <begin position="298"/>
        <end position="307"/>
    </location>
</feature>
<evidence type="ECO:0000313" key="4">
    <source>
        <dbReference type="Proteomes" id="UP000030640"/>
    </source>
</evidence>
<feature type="compositionally biased region" description="Basic and acidic residues" evidence="1">
    <location>
        <begin position="326"/>
        <end position="339"/>
    </location>
</feature>
<evidence type="ECO:0000256" key="1">
    <source>
        <dbReference type="SAM" id="MobiDB-lite"/>
    </source>
</evidence>
<keyword evidence="4" id="KW-1185">Reference proteome</keyword>
<dbReference type="Pfam" id="PF12706">
    <property type="entry name" value="Lactamase_B_2"/>
    <property type="match status" value="1"/>
</dbReference>
<accession>W7A361</accession>
<dbReference type="InterPro" id="IPR001279">
    <property type="entry name" value="Metallo-B-lactamas"/>
</dbReference>
<feature type="region of interest" description="Disordered" evidence="1">
    <location>
        <begin position="36"/>
        <end position="85"/>
    </location>
</feature>